<feature type="compositionally biased region" description="Low complexity" evidence="8">
    <location>
        <begin position="106"/>
        <end position="126"/>
    </location>
</feature>
<feature type="region of interest" description="Disordered" evidence="8">
    <location>
        <begin position="1014"/>
        <end position="1086"/>
    </location>
</feature>
<dbReference type="SUPFAM" id="SSF54928">
    <property type="entry name" value="RNA-binding domain, RBD"/>
    <property type="match status" value="1"/>
</dbReference>
<dbReference type="Gene3D" id="3.30.40.10">
    <property type="entry name" value="Zinc/RING finger domain, C3HC4 (zinc finger)"/>
    <property type="match status" value="1"/>
</dbReference>
<dbReference type="GO" id="GO:0000209">
    <property type="term" value="P:protein polyubiquitination"/>
    <property type="evidence" value="ECO:0007669"/>
    <property type="project" value="InterPro"/>
</dbReference>
<organism evidence="12 13">
    <name type="scientific">Macrolepiota fuliginosa MF-IS2</name>
    <dbReference type="NCBI Taxonomy" id="1400762"/>
    <lineage>
        <taxon>Eukaryota</taxon>
        <taxon>Fungi</taxon>
        <taxon>Dikarya</taxon>
        <taxon>Basidiomycota</taxon>
        <taxon>Agaricomycotina</taxon>
        <taxon>Agaricomycetes</taxon>
        <taxon>Agaricomycetidae</taxon>
        <taxon>Agaricales</taxon>
        <taxon>Agaricineae</taxon>
        <taxon>Agaricaceae</taxon>
        <taxon>Macrolepiota</taxon>
    </lineage>
</organism>
<keyword evidence="3" id="KW-0677">Repeat</keyword>
<dbReference type="SUPFAM" id="SSF57850">
    <property type="entry name" value="RING/U-box"/>
    <property type="match status" value="1"/>
</dbReference>
<dbReference type="InterPro" id="IPR013083">
    <property type="entry name" value="Znf_RING/FYVE/PHD"/>
</dbReference>
<evidence type="ECO:0000259" key="10">
    <source>
        <dbReference type="PROSITE" id="PS50103"/>
    </source>
</evidence>
<feature type="zinc finger region" description="C3H1-type" evidence="7">
    <location>
        <begin position="616"/>
        <end position="645"/>
    </location>
</feature>
<feature type="zinc finger region" description="C3H1-type" evidence="7">
    <location>
        <begin position="781"/>
        <end position="808"/>
    </location>
</feature>
<dbReference type="GO" id="GO:0061630">
    <property type="term" value="F:ubiquitin protein ligase activity"/>
    <property type="evidence" value="ECO:0007669"/>
    <property type="project" value="InterPro"/>
</dbReference>
<dbReference type="InterPro" id="IPR044066">
    <property type="entry name" value="TRIAD_supradom"/>
</dbReference>
<dbReference type="PROSITE" id="PS00518">
    <property type="entry name" value="ZF_RING_1"/>
    <property type="match status" value="1"/>
</dbReference>
<evidence type="ECO:0000256" key="6">
    <source>
        <dbReference type="ARBA" id="ARBA00022833"/>
    </source>
</evidence>
<evidence type="ECO:0000256" key="3">
    <source>
        <dbReference type="ARBA" id="ARBA00022737"/>
    </source>
</evidence>
<feature type="compositionally biased region" description="Low complexity" evidence="8">
    <location>
        <begin position="747"/>
        <end position="761"/>
    </location>
</feature>
<evidence type="ECO:0000313" key="12">
    <source>
        <dbReference type="EMBL" id="KAF9453560.1"/>
    </source>
</evidence>
<keyword evidence="1" id="KW-0808">Transferase</keyword>
<evidence type="ECO:0000259" key="11">
    <source>
        <dbReference type="PROSITE" id="PS51873"/>
    </source>
</evidence>
<evidence type="ECO:0008006" key="14">
    <source>
        <dbReference type="Google" id="ProtNLM"/>
    </source>
</evidence>
<dbReference type="SMART" id="SM00356">
    <property type="entry name" value="ZnF_C3H1"/>
    <property type="match status" value="9"/>
</dbReference>
<sequence>MHRTYINPQESRRTPDIPINTFNSLQSATLMTKPKSKGVISKSSARAAISDTGDDIDLDHDQDSGTGGDASANGSRSIIDYSSPCIFHIYFEKCTQEDCKFSHSIKSIASRPPSRSSSPTSDSFPRGPRESHSNRQICRRFLSGTCTYGNKCRFSHEKTTKSNGGGASRDRRDGGGDWRDGGKPHSGRPNKNQKAAPAIRGVQVNLNIEETATAHIEEIFSRYDTAKEDVNQPRPPNLEYVTPPISKVSPSPPLESDSGVDAHNEDEDSHHTNDDQQASVYDDGADIDIDVGEQLQLDSEIPADNPVDDTQENVERDDLDTGEPVDDGDVSEDRWGWHGPPQRQRENEEEEKANENNEPEHASHTGGTVEEEPGEAEIDDAWYQPLEAEDELEEEVEQDQAVDEMREEGGEQDHAIGEANEEVDEQNHAVGEVNEEVGEQNHAIDEMNEEMDEQDHAIDEMAEGVEDQVHMGDDKKDEVESQDHIDDAWDQATEQADERDESNHDQSPEPVPIPVSRPPPIQNQPSTRSTPSRNTPSSLRSTPILPSPTVSAPTRAPIPPPPAARPAVAPPLPAVVTPSPPAVVAPPPPAPLPPSAARQVSLLSLHWSRFADPGADPALAFCKAFAQNKCSNASFDACRFRHCLTPYEYTLLFKDPQPLPISLEKRLIRNDSPENTTPITSPSITLHWSHFADPTCDANIAFCKSYAEHMCPYGDTGCYFRHCLTIEEYTLLFKDPQPNLITPGGIQPQLQQQQQRALPQPISLPPPNLGASKPQPHSQPNTRHILCAFFTKGKCKNGDNCNFSHDASQQPAPPPKIPCVYWPRGRCNNGDQCPFAHIGESGAITQGGQNDNGAWRNDAQGNQDQEQGEWAVNGDENNGGDTKNWDNQGEGAQKQEGEGEADVADDWGGQNQGTGWGDSGATAAAGGWDSWNNDASGWETKNDGANSGRDDKAGTNNSRDNGNAWNGGRDNGNAQNNSWSDNWRNRNSRNDDRSNASRGNGVCFVYQREGRCPRGSGCRFSHDVQTGRSSGHGSRDASRQNRMRTESPFVTPAPPRLPASSPTPADKPATPPTIAHRTSSTYGGRHVYDPESIGRWGQEVAVSFAGSDAGGSHAGGRGIGSHRSSHGSSANNESRNRSVDHPPTGNGTCQFHLVGRCSNGDTCPSPHDPAVAATGSDAVVDDEAQEVEEQKLVSWEASGGVAEANEEMADRRREDSEGVDDAEVEDIAANDDDTNANQHHVVDSKWGLDDQWDVKPIEVPEEEIRINKPCLHYGQGYCEAGRFCRFLHIDPPEASPERSIQEPIPQGEENRQEEDQAASAGTRDHISENEPLGAEADYGHPLVEKSILGCAVIFGRDCLPEKVITGTDSSTLLLEGPPDITEARVHDAVNKYGPIEDILITRGQPDADEAEVGREGEQEAPEATPLEKSIIRVEFKDMRDAATAAKDMMAALADAIAIEPASTTSTWVKFRWPQATRAAWVYYSTVTKAKTMAEKLHHTMFQDRKINASFLRPDKRSKDLFAIKLERLPTSTAREDLKDIVQDAKLVTMSELTYADDAREILRRLEGIKAFVEVPDVPSKINAVAYAQFSSESCMLAALQMHGTKHKFLGKQELVVQHIWFAQYTLPIGAFKVVSAELAGLHIQCEGRASVESSDFGDHAIIYLNAPHEEITTFANTNLFLHAICRGMIIMNAEGRPEWDEYFYSTSSTKVIENINSKNDFYVFLNTSARRIHVVGSGLDQDKGVSTIKKLLQKVRGSYQEHPIHRNAIRQLVNGGLSVIQGDVGVNRLSLDVFRSILVVRGGDKALMEAIRHVLDFVPPPEDRNRSEHSSLLCSICELRPSSGDSNPFLKLPCGHVYCTTCLQHALVYATQDHSAPIRCIGRVQNDEGGDTIPCDQPITYTTIRDLLPLLVEPEYLRMAFISFVLSHPDEYFFCSSLRCDAVHRRGARGDTARCSICRAWNCLFCGTMIHDGVGCEEAQKIARTIRN</sequence>
<dbReference type="InterPro" id="IPR036855">
    <property type="entry name" value="Znf_CCCH_sf"/>
</dbReference>
<feature type="compositionally biased region" description="Basic and acidic residues" evidence="8">
    <location>
        <begin position="1033"/>
        <end position="1045"/>
    </location>
</feature>
<feature type="region of interest" description="Disordered" evidence="8">
    <location>
        <begin position="844"/>
        <end position="999"/>
    </location>
</feature>
<feature type="zinc finger region" description="C3H1-type" evidence="7">
    <location>
        <begin position="133"/>
        <end position="159"/>
    </location>
</feature>
<dbReference type="InterPro" id="IPR001841">
    <property type="entry name" value="Znf_RING"/>
</dbReference>
<feature type="region of interest" description="Disordered" evidence="8">
    <location>
        <begin position="51"/>
        <end position="74"/>
    </location>
</feature>
<feature type="zinc finger region" description="C3H1-type" evidence="7">
    <location>
        <begin position="1143"/>
        <end position="1170"/>
    </location>
</feature>
<dbReference type="CDD" id="cd15841">
    <property type="entry name" value="SNARE_Qc"/>
    <property type="match status" value="2"/>
</dbReference>
<gene>
    <name evidence="12" type="ORF">P691DRAFT_694540</name>
</gene>
<feature type="domain" description="C3H1-type" evidence="10">
    <location>
        <begin position="1269"/>
        <end position="1291"/>
    </location>
</feature>
<protein>
    <recommendedName>
        <fullName evidence="14">RING-type E3 ubiquitin transferase</fullName>
    </recommendedName>
</protein>
<dbReference type="EMBL" id="MU151060">
    <property type="protein sequence ID" value="KAF9453560.1"/>
    <property type="molecule type" value="Genomic_DNA"/>
</dbReference>
<feature type="compositionally biased region" description="Basic and acidic residues" evidence="8">
    <location>
        <begin position="403"/>
        <end position="416"/>
    </location>
</feature>
<feature type="region of interest" description="Disordered" evidence="8">
    <location>
        <begin position="1292"/>
        <end position="1324"/>
    </location>
</feature>
<dbReference type="PROSITE" id="PS50103">
    <property type="entry name" value="ZF_C3H1"/>
    <property type="match status" value="8"/>
</dbReference>
<dbReference type="Pfam" id="PF18044">
    <property type="entry name" value="zf-CCCH_4"/>
    <property type="match status" value="2"/>
</dbReference>
<feature type="domain" description="RING-type" evidence="11">
    <location>
        <begin position="1830"/>
        <end position="1988"/>
    </location>
</feature>
<dbReference type="InterPro" id="IPR041367">
    <property type="entry name" value="Znf-CCCH_4"/>
</dbReference>
<dbReference type="InterPro" id="IPR035979">
    <property type="entry name" value="RBD_domain_sf"/>
</dbReference>
<feature type="domain" description="C3H1-type" evidence="10">
    <location>
        <begin position="997"/>
        <end position="1025"/>
    </location>
</feature>
<feature type="region of interest" description="Disordered" evidence="8">
    <location>
        <begin position="1202"/>
        <end position="1221"/>
    </location>
</feature>
<reference evidence="12" key="1">
    <citation type="submission" date="2020-11" db="EMBL/GenBank/DDBJ databases">
        <authorList>
            <consortium name="DOE Joint Genome Institute"/>
            <person name="Ahrendt S."/>
            <person name="Riley R."/>
            <person name="Andreopoulos W."/>
            <person name="Labutti K."/>
            <person name="Pangilinan J."/>
            <person name="Ruiz-Duenas F.J."/>
            <person name="Barrasa J.M."/>
            <person name="Sanchez-Garcia M."/>
            <person name="Camarero S."/>
            <person name="Miyauchi S."/>
            <person name="Serrano A."/>
            <person name="Linde D."/>
            <person name="Babiker R."/>
            <person name="Drula E."/>
            <person name="Ayuso-Fernandez I."/>
            <person name="Pacheco R."/>
            <person name="Padilla G."/>
            <person name="Ferreira P."/>
            <person name="Barriuso J."/>
            <person name="Kellner H."/>
            <person name="Castanera R."/>
            <person name="Alfaro M."/>
            <person name="Ramirez L."/>
            <person name="Pisabarro A.G."/>
            <person name="Kuo A."/>
            <person name="Tritt A."/>
            <person name="Lipzen A."/>
            <person name="He G."/>
            <person name="Yan M."/>
            <person name="Ng V."/>
            <person name="Cullen D."/>
            <person name="Martin F."/>
            <person name="Rosso M.-N."/>
            <person name="Henrissat B."/>
            <person name="Hibbett D."/>
            <person name="Martinez A.T."/>
            <person name="Grigoriev I.V."/>
        </authorList>
    </citation>
    <scope>NUCLEOTIDE SEQUENCE</scope>
    <source>
        <strain evidence="12">MF-IS2</strain>
    </source>
</reference>
<feature type="region of interest" description="Disordered" evidence="8">
    <location>
        <begin position="742"/>
        <end position="779"/>
    </location>
</feature>
<feature type="compositionally biased region" description="Low complexity" evidence="8">
    <location>
        <begin position="1058"/>
        <end position="1068"/>
    </location>
</feature>
<feature type="zinc finger region" description="C3H1-type" evidence="7">
    <location>
        <begin position="997"/>
        <end position="1025"/>
    </location>
</feature>
<feature type="domain" description="C3H1-type" evidence="10">
    <location>
        <begin position="781"/>
        <end position="808"/>
    </location>
</feature>
<dbReference type="GO" id="GO:0003676">
    <property type="term" value="F:nucleic acid binding"/>
    <property type="evidence" value="ECO:0007669"/>
    <property type="project" value="InterPro"/>
</dbReference>
<feature type="region of interest" description="Disordered" evidence="8">
    <location>
        <begin position="155"/>
        <end position="199"/>
    </location>
</feature>
<feature type="compositionally biased region" description="Basic and acidic residues" evidence="8">
    <location>
        <begin position="260"/>
        <end position="274"/>
    </location>
</feature>
<dbReference type="PANTHER" id="PTHR11224:SF10">
    <property type="entry name" value="IP09428P-RELATED"/>
    <property type="match status" value="1"/>
</dbReference>
<feature type="region of interest" description="Disordered" evidence="8">
    <location>
        <begin position="227"/>
        <end position="565"/>
    </location>
</feature>
<feature type="compositionally biased region" description="Basic and acidic residues" evidence="8">
    <location>
        <begin position="467"/>
        <end position="487"/>
    </location>
</feature>
<evidence type="ECO:0000313" key="13">
    <source>
        <dbReference type="Proteomes" id="UP000807342"/>
    </source>
</evidence>
<feature type="domain" description="RING-type" evidence="9">
    <location>
        <begin position="1834"/>
        <end position="1880"/>
    </location>
</feature>
<feature type="compositionally biased region" description="Basic and acidic residues" evidence="8">
    <location>
        <begin position="168"/>
        <end position="183"/>
    </location>
</feature>
<feature type="compositionally biased region" description="Polar residues" evidence="8">
    <location>
        <begin position="875"/>
        <end position="887"/>
    </location>
</feature>
<feature type="compositionally biased region" description="Gly residues" evidence="8">
    <location>
        <begin position="1108"/>
        <end position="1119"/>
    </location>
</feature>
<feature type="compositionally biased region" description="Acidic residues" evidence="8">
    <location>
        <begin position="369"/>
        <end position="380"/>
    </location>
</feature>
<feature type="domain" description="C3H1-type" evidence="10">
    <location>
        <begin position="1143"/>
        <end position="1170"/>
    </location>
</feature>
<feature type="region of interest" description="Disordered" evidence="8">
    <location>
        <begin position="1"/>
        <end position="20"/>
    </location>
</feature>
<feature type="zinc finger region" description="C3H1-type" evidence="7">
    <location>
        <begin position="1269"/>
        <end position="1291"/>
    </location>
</feature>
<feature type="compositionally biased region" description="Pro residues" evidence="8">
    <location>
        <begin position="556"/>
        <end position="565"/>
    </location>
</feature>
<keyword evidence="2 7" id="KW-0479">Metal-binding</keyword>
<evidence type="ECO:0000256" key="5">
    <source>
        <dbReference type="ARBA" id="ARBA00022786"/>
    </source>
</evidence>
<accession>A0A9P5XPW7</accession>
<feature type="compositionally biased region" description="Acidic residues" evidence="8">
    <location>
        <begin position="387"/>
        <end position="402"/>
    </location>
</feature>
<evidence type="ECO:0000256" key="2">
    <source>
        <dbReference type="ARBA" id="ARBA00022723"/>
    </source>
</evidence>
<feature type="domain" description="C3H1-type" evidence="10">
    <location>
        <begin position="133"/>
        <end position="159"/>
    </location>
</feature>
<proteinExistence type="predicted"/>
<dbReference type="InterPro" id="IPR000571">
    <property type="entry name" value="Znf_CCCH"/>
</dbReference>
<keyword evidence="5" id="KW-0833">Ubl conjugation pathway</keyword>
<feature type="domain" description="C3H1-type" evidence="10">
    <location>
        <begin position="697"/>
        <end position="725"/>
    </location>
</feature>
<dbReference type="InterPro" id="IPR017907">
    <property type="entry name" value="Znf_RING_CS"/>
</dbReference>
<comment type="caution">
    <text evidence="12">The sequence shown here is derived from an EMBL/GenBank/DDBJ whole genome shotgun (WGS) entry which is preliminary data.</text>
</comment>
<feature type="region of interest" description="Disordered" evidence="8">
    <location>
        <begin position="106"/>
        <end position="136"/>
    </location>
</feature>
<dbReference type="Proteomes" id="UP000807342">
    <property type="component" value="Unassembled WGS sequence"/>
</dbReference>
<dbReference type="PROSITE" id="PS50089">
    <property type="entry name" value="ZF_RING_2"/>
    <property type="match status" value="1"/>
</dbReference>
<keyword evidence="4 7" id="KW-0863">Zinc-finger</keyword>
<dbReference type="Gene3D" id="4.10.1000.10">
    <property type="entry name" value="Zinc finger, CCCH-type"/>
    <property type="match status" value="2"/>
</dbReference>
<dbReference type="OrthoDB" id="2129491at2759"/>
<evidence type="ECO:0000256" key="4">
    <source>
        <dbReference type="ARBA" id="ARBA00022771"/>
    </source>
</evidence>
<keyword evidence="13" id="KW-1185">Reference proteome</keyword>
<feature type="domain" description="C3H1-type" evidence="10">
    <location>
        <begin position="616"/>
        <end position="645"/>
    </location>
</feature>
<dbReference type="PROSITE" id="PS51873">
    <property type="entry name" value="TRIAD"/>
    <property type="match status" value="1"/>
</dbReference>
<evidence type="ECO:0000259" key="9">
    <source>
        <dbReference type="PROSITE" id="PS50089"/>
    </source>
</evidence>
<feature type="compositionally biased region" description="Basic and acidic residues" evidence="8">
    <location>
        <begin position="353"/>
        <end position="363"/>
    </location>
</feature>
<feature type="zinc finger region" description="C3H1-type" evidence="7">
    <location>
        <begin position="813"/>
        <end position="840"/>
    </location>
</feature>
<feature type="zinc finger region" description="C3H1-type" evidence="7">
    <location>
        <begin position="697"/>
        <end position="725"/>
    </location>
</feature>
<feature type="domain" description="C3H1-type" evidence="10">
    <location>
        <begin position="813"/>
        <end position="840"/>
    </location>
</feature>
<feature type="compositionally biased region" description="Pro residues" evidence="8">
    <location>
        <begin position="509"/>
        <end position="522"/>
    </location>
</feature>
<dbReference type="InterPro" id="IPR045072">
    <property type="entry name" value="MKRN-like"/>
</dbReference>
<dbReference type="SUPFAM" id="SSF90229">
    <property type="entry name" value="CCCH zinc finger"/>
    <property type="match status" value="2"/>
</dbReference>
<feature type="region of interest" description="Disordered" evidence="8">
    <location>
        <begin position="1107"/>
        <end position="1147"/>
    </location>
</feature>
<feature type="region of interest" description="Disordered" evidence="8">
    <location>
        <begin position="1403"/>
        <end position="1424"/>
    </location>
</feature>
<feature type="compositionally biased region" description="Low complexity" evidence="8">
    <location>
        <begin position="525"/>
        <end position="543"/>
    </location>
</feature>
<keyword evidence="6 7" id="KW-0862">Zinc</keyword>
<dbReference type="CDD" id="cd20335">
    <property type="entry name" value="BRcat_RBR"/>
    <property type="match status" value="1"/>
</dbReference>
<evidence type="ECO:0000256" key="1">
    <source>
        <dbReference type="ARBA" id="ARBA00022679"/>
    </source>
</evidence>
<name>A0A9P5XPW7_9AGAR</name>
<dbReference type="PANTHER" id="PTHR11224">
    <property type="entry name" value="MAKORIN-RELATED"/>
    <property type="match status" value="1"/>
</dbReference>
<evidence type="ECO:0000256" key="8">
    <source>
        <dbReference type="SAM" id="MobiDB-lite"/>
    </source>
</evidence>
<evidence type="ECO:0000256" key="7">
    <source>
        <dbReference type="PROSITE-ProRule" id="PRU00723"/>
    </source>
</evidence>
<feature type="compositionally biased region" description="Polar residues" evidence="8">
    <location>
        <begin position="954"/>
        <end position="964"/>
    </location>
</feature>
<feature type="compositionally biased region" description="Acidic residues" evidence="8">
    <location>
        <begin position="306"/>
        <end position="330"/>
    </location>
</feature>
<feature type="compositionally biased region" description="Polar residues" evidence="8">
    <location>
        <begin position="1023"/>
        <end position="1032"/>
    </location>
</feature>
<dbReference type="GO" id="GO:0008270">
    <property type="term" value="F:zinc ion binding"/>
    <property type="evidence" value="ECO:0007669"/>
    <property type="project" value="UniProtKB-KW"/>
</dbReference>